<dbReference type="PROSITE" id="PS50297">
    <property type="entry name" value="ANK_REP_REGION"/>
    <property type="match status" value="2"/>
</dbReference>
<evidence type="ECO:0000256" key="1">
    <source>
        <dbReference type="ARBA" id="ARBA00022658"/>
    </source>
</evidence>
<dbReference type="InterPro" id="IPR001849">
    <property type="entry name" value="PH_domain"/>
</dbReference>
<accession>A0A9W7LAT2</accession>
<dbReference type="PANTHER" id="PTHR23113:SF99">
    <property type="entry name" value="RASGEF DOMAIN-CONTAINING PROTEIN"/>
    <property type="match status" value="1"/>
</dbReference>
<dbReference type="PROSITE" id="PS50003">
    <property type="entry name" value="PH_DOMAIN"/>
    <property type="match status" value="1"/>
</dbReference>
<dbReference type="Pfam" id="PF00617">
    <property type="entry name" value="RasGEF"/>
    <property type="match status" value="1"/>
</dbReference>
<evidence type="ECO:0000256" key="3">
    <source>
        <dbReference type="PROSITE-ProRule" id="PRU00168"/>
    </source>
</evidence>
<evidence type="ECO:0000259" key="6">
    <source>
        <dbReference type="PROSITE" id="PS50009"/>
    </source>
</evidence>
<dbReference type="Pfam" id="PF00618">
    <property type="entry name" value="RasGEF_N"/>
    <property type="match status" value="1"/>
</dbReference>
<organism evidence="8 9">
    <name type="scientific">Triparma columacea</name>
    <dbReference type="NCBI Taxonomy" id="722753"/>
    <lineage>
        <taxon>Eukaryota</taxon>
        <taxon>Sar</taxon>
        <taxon>Stramenopiles</taxon>
        <taxon>Ochrophyta</taxon>
        <taxon>Bolidophyceae</taxon>
        <taxon>Parmales</taxon>
        <taxon>Triparmaceae</taxon>
        <taxon>Triparma</taxon>
    </lineage>
</organism>
<feature type="region of interest" description="Disordered" evidence="4">
    <location>
        <begin position="391"/>
        <end position="434"/>
    </location>
</feature>
<dbReference type="InterPro" id="IPR036964">
    <property type="entry name" value="RASGEF_cat_dom_sf"/>
</dbReference>
<dbReference type="PROSITE" id="PS50088">
    <property type="entry name" value="ANK_REPEAT"/>
    <property type="match status" value="2"/>
</dbReference>
<evidence type="ECO:0000256" key="2">
    <source>
        <dbReference type="PROSITE-ProRule" id="PRU00023"/>
    </source>
</evidence>
<dbReference type="PROSITE" id="PS50212">
    <property type="entry name" value="RASGEF_NTER"/>
    <property type="match status" value="1"/>
</dbReference>
<name>A0A9W7LAT2_9STRA</name>
<keyword evidence="1 3" id="KW-0344">Guanine-nucleotide releasing factor</keyword>
<feature type="compositionally biased region" description="Pro residues" evidence="4">
    <location>
        <begin position="75"/>
        <end position="84"/>
    </location>
</feature>
<evidence type="ECO:0000259" key="5">
    <source>
        <dbReference type="PROSITE" id="PS50003"/>
    </source>
</evidence>
<dbReference type="Gene3D" id="1.10.840.10">
    <property type="entry name" value="Ras guanine-nucleotide exchange factors catalytic domain"/>
    <property type="match status" value="1"/>
</dbReference>
<dbReference type="SUPFAM" id="SSF48403">
    <property type="entry name" value="Ankyrin repeat"/>
    <property type="match status" value="1"/>
</dbReference>
<feature type="domain" description="Ras-GEF" evidence="6">
    <location>
        <begin position="1055"/>
        <end position="1283"/>
    </location>
</feature>
<gene>
    <name evidence="8" type="ORF">TrCOL_g8850</name>
</gene>
<dbReference type="PRINTS" id="PR01415">
    <property type="entry name" value="ANKYRIN"/>
</dbReference>
<dbReference type="Pfam" id="PF12796">
    <property type="entry name" value="Ank_2"/>
    <property type="match status" value="2"/>
</dbReference>
<sequence length="1286" mass="141219">MSGKKWVPRGPPPPPPVGKDPKLERASQKLGRAVSGITPPTYTPPPLPPPPILPPGQGPAPVVREVVVSRESETPTPPPPPIMVKPPSDDNSSYASGEISPPPPPVVPNLADGGSSFASESSSPPPPPLNPGLSKTTSSTSSGGNRARKTNMKRRSVTNLSKAKTKQESMRELKSLLLESSYDEINSDYLWKGAGGSDGSDTKNKSYLRKDTSDLAITSPEDGYANDDITSTVHSKHAMSIVDEGKAGSSDYFDESVVDILDDSFASANMEESTSTPVWKGFLEKKSPSIFKGWQKRFVVIGEGGTMTYRKVEESEEISGEVPLVGTKAAWTQPKKDGDYRTLEIQSMNSKDRVFSFRTKSKMDAIIITTILSETIHTQNMKKVIKLCKDADGEDSDDDDDDDDLDEDAGGYDDDGNGDAAGGGDNDGEEEQDPSRVLTKILDYATPEARSKLVTYVSATSSNTLLHICAKSGNHKCASNILKFMPAEFVDAKDNSQMTAAQVACLNQFNRTALAILNCPHFDPMMKGETGDTYLNFASKCKRSVVRKLIDLGVDVLESNVMGNTPLHEMAGYNNVEGVEELLKANKEIVNIQGSKDGYTALHWAARAGASECVDALLANGADCSMPGHTGNTPLHVCISHYVGKSNYKNQNKDKEITYHKKFTRCVISLVNGGAQLEDLSRAGRSALAELCHITPEFVQKNIGGEEAFKSMLEKGAKVNVRSSKGLMPLHYAAKEGNYALVKLLIDYGADVNAQGSDGDTALGYVESQLKEEGAQIKYGVVFAFLNQTVTALLEGGAIRRAHCDIAIEENTSEIIYMRNNVDGTYQMRAANVPAMIARLTHRAFYSPHDVSSFLLQYHKFTTPLQILGCLKGRFFPKNVTDTFNEDDGSDDDDDDENFTLLGERRSVLCFLEAWLSSNQGNPAGFEDEDGECTIFLGDFVELIMDTKCTKKINENLEPIVLPYFGDFVANMHETLWTERWGDQHEFLTLAENRSSSVTMATSGSGVTRGRLVDFSAYADVAEMFERGSRPQSEKASKLLGTITEKEAVKLTSFTPQEIAKQLTLLVHAIFCEIPVEEFVDGRYRKVETGPNFQRLKMITNKLSFVLISAILAEEEINARASVIVLLIQTAENCLTVENFDMFVSIISVLGSSSIHRLKQTWVKVHRILPRKWEAMQQASGGAGRQLEKQMGLLKPPCVPCIGLVLRMLINLDEEPGRMENNKELVNFHKLRKIGNVFHMIDNAKSVPYTFAPNPDLVNLLSKTPMYKNEDACWNRSREIEAKLKT</sequence>
<dbReference type="Gene3D" id="1.20.870.10">
    <property type="entry name" value="Son of sevenless (SoS) protein Chain: S domain 1"/>
    <property type="match status" value="1"/>
</dbReference>
<keyword evidence="2" id="KW-0040">ANK repeat</keyword>
<dbReference type="Gene3D" id="2.30.29.30">
    <property type="entry name" value="Pleckstrin-homology domain (PH domain)/Phosphotyrosine-binding domain (PTB)"/>
    <property type="match status" value="1"/>
</dbReference>
<dbReference type="GO" id="GO:0005886">
    <property type="term" value="C:plasma membrane"/>
    <property type="evidence" value="ECO:0007669"/>
    <property type="project" value="TreeGrafter"/>
</dbReference>
<dbReference type="InterPro" id="IPR023578">
    <property type="entry name" value="Ras_GEF_dom_sf"/>
</dbReference>
<dbReference type="GO" id="GO:0005085">
    <property type="term" value="F:guanyl-nucleotide exchange factor activity"/>
    <property type="evidence" value="ECO:0007669"/>
    <property type="project" value="UniProtKB-KW"/>
</dbReference>
<evidence type="ECO:0000256" key="4">
    <source>
        <dbReference type="SAM" id="MobiDB-lite"/>
    </source>
</evidence>
<dbReference type="InterPro" id="IPR008937">
    <property type="entry name" value="Ras-like_GEF"/>
</dbReference>
<dbReference type="InterPro" id="IPR011993">
    <property type="entry name" value="PH-like_dom_sf"/>
</dbReference>
<dbReference type="InterPro" id="IPR000651">
    <property type="entry name" value="Ras-like_Gua-exchang_fac_N"/>
</dbReference>
<comment type="caution">
    <text evidence="8">The sequence shown here is derived from an EMBL/GenBank/DDBJ whole genome shotgun (WGS) entry which is preliminary data.</text>
</comment>
<dbReference type="OrthoDB" id="546434at2759"/>
<evidence type="ECO:0000259" key="7">
    <source>
        <dbReference type="PROSITE" id="PS50212"/>
    </source>
</evidence>
<dbReference type="Pfam" id="PF00169">
    <property type="entry name" value="PH"/>
    <property type="match status" value="1"/>
</dbReference>
<feature type="compositionally biased region" description="Acidic residues" evidence="4">
    <location>
        <begin position="392"/>
        <end position="417"/>
    </location>
</feature>
<evidence type="ECO:0000313" key="9">
    <source>
        <dbReference type="Proteomes" id="UP001165065"/>
    </source>
</evidence>
<dbReference type="SMART" id="SM00147">
    <property type="entry name" value="RasGEF"/>
    <property type="match status" value="1"/>
</dbReference>
<reference evidence="9" key="1">
    <citation type="journal article" date="2023" name="Commun. Biol.">
        <title>Genome analysis of Parmales, the sister group of diatoms, reveals the evolutionary specialization of diatoms from phago-mixotrophs to photoautotrophs.</title>
        <authorList>
            <person name="Ban H."/>
            <person name="Sato S."/>
            <person name="Yoshikawa S."/>
            <person name="Yamada K."/>
            <person name="Nakamura Y."/>
            <person name="Ichinomiya M."/>
            <person name="Sato N."/>
            <person name="Blanc-Mathieu R."/>
            <person name="Endo H."/>
            <person name="Kuwata A."/>
            <person name="Ogata H."/>
        </authorList>
    </citation>
    <scope>NUCLEOTIDE SEQUENCE [LARGE SCALE GENOMIC DNA]</scope>
</reference>
<protein>
    <submittedName>
        <fullName evidence="8">Uncharacterized protein</fullName>
    </submittedName>
</protein>
<evidence type="ECO:0000313" key="8">
    <source>
        <dbReference type="EMBL" id="GMI42325.1"/>
    </source>
</evidence>
<dbReference type="Proteomes" id="UP001165065">
    <property type="component" value="Unassembled WGS sequence"/>
</dbReference>
<feature type="repeat" description="ANK" evidence="2">
    <location>
        <begin position="597"/>
        <end position="629"/>
    </location>
</feature>
<dbReference type="GO" id="GO:0007265">
    <property type="term" value="P:Ras protein signal transduction"/>
    <property type="evidence" value="ECO:0007669"/>
    <property type="project" value="TreeGrafter"/>
</dbReference>
<dbReference type="PANTHER" id="PTHR23113">
    <property type="entry name" value="GUANINE NUCLEOTIDE EXCHANGE FACTOR"/>
    <property type="match status" value="1"/>
</dbReference>
<dbReference type="SUPFAM" id="SSF48366">
    <property type="entry name" value="Ras GEF"/>
    <property type="match status" value="1"/>
</dbReference>
<feature type="domain" description="N-terminal Ras-GEF" evidence="7">
    <location>
        <begin position="824"/>
        <end position="965"/>
    </location>
</feature>
<feature type="domain" description="PH" evidence="5">
    <location>
        <begin position="276"/>
        <end position="377"/>
    </location>
</feature>
<feature type="compositionally biased region" description="Pro residues" evidence="4">
    <location>
        <begin position="41"/>
        <end position="58"/>
    </location>
</feature>
<feature type="repeat" description="ANK" evidence="2">
    <location>
        <begin position="725"/>
        <end position="757"/>
    </location>
</feature>
<dbReference type="PROSITE" id="PS50009">
    <property type="entry name" value="RASGEF_CAT"/>
    <property type="match status" value="1"/>
</dbReference>
<feature type="compositionally biased region" description="Pro residues" evidence="4">
    <location>
        <begin position="9"/>
        <end position="18"/>
    </location>
</feature>
<dbReference type="InterPro" id="IPR002110">
    <property type="entry name" value="Ankyrin_rpt"/>
</dbReference>
<dbReference type="InterPro" id="IPR036770">
    <property type="entry name" value="Ankyrin_rpt-contain_sf"/>
</dbReference>
<dbReference type="SMART" id="SM00248">
    <property type="entry name" value="ANK"/>
    <property type="match status" value="7"/>
</dbReference>
<proteinExistence type="predicted"/>
<feature type="compositionally biased region" description="Basic residues" evidence="4">
    <location>
        <begin position="146"/>
        <end position="156"/>
    </location>
</feature>
<feature type="region of interest" description="Disordered" evidence="4">
    <location>
        <begin position="1"/>
        <end position="169"/>
    </location>
</feature>
<dbReference type="EMBL" id="BRYA01000170">
    <property type="protein sequence ID" value="GMI42325.1"/>
    <property type="molecule type" value="Genomic_DNA"/>
</dbReference>
<dbReference type="InterPro" id="IPR001895">
    <property type="entry name" value="RASGEF_cat_dom"/>
</dbReference>
<keyword evidence="9" id="KW-1185">Reference proteome</keyword>
<dbReference type="Gene3D" id="1.25.40.20">
    <property type="entry name" value="Ankyrin repeat-containing domain"/>
    <property type="match status" value="3"/>
</dbReference>
<dbReference type="SUPFAM" id="SSF50729">
    <property type="entry name" value="PH domain-like"/>
    <property type="match status" value="1"/>
</dbReference>